<keyword evidence="1" id="KW-0521">NADP</keyword>
<keyword evidence="2" id="KW-0560">Oxidoreductase</keyword>
<keyword evidence="5" id="KW-1185">Reference proteome</keyword>
<dbReference type="KEGG" id="phao:HF685_15445"/>
<evidence type="ECO:0000313" key="5">
    <source>
        <dbReference type="Proteomes" id="UP000501600"/>
    </source>
</evidence>
<proteinExistence type="predicted"/>
<dbReference type="EMBL" id="CP051217">
    <property type="protein sequence ID" value="QJB70482.1"/>
    <property type="molecule type" value="Genomic_DNA"/>
</dbReference>
<dbReference type="Gene3D" id="3.40.50.720">
    <property type="entry name" value="NAD(P)-binding Rossmann-like Domain"/>
    <property type="match status" value="1"/>
</dbReference>
<feature type="domain" description="Enoyl reductase (ER)" evidence="3">
    <location>
        <begin position="24"/>
        <end position="337"/>
    </location>
</feature>
<evidence type="ECO:0000256" key="1">
    <source>
        <dbReference type="ARBA" id="ARBA00022857"/>
    </source>
</evidence>
<organism evidence="4 5">
    <name type="scientific">Parasphingorhabdus halotolerans</name>
    <dbReference type="NCBI Taxonomy" id="2725558"/>
    <lineage>
        <taxon>Bacteria</taxon>
        <taxon>Pseudomonadati</taxon>
        <taxon>Pseudomonadota</taxon>
        <taxon>Alphaproteobacteria</taxon>
        <taxon>Sphingomonadales</taxon>
        <taxon>Sphingomonadaceae</taxon>
        <taxon>Parasphingorhabdus</taxon>
    </lineage>
</organism>
<dbReference type="InterPro" id="IPR011032">
    <property type="entry name" value="GroES-like_sf"/>
</dbReference>
<dbReference type="Proteomes" id="UP000501600">
    <property type="component" value="Chromosome"/>
</dbReference>
<evidence type="ECO:0000256" key="2">
    <source>
        <dbReference type="ARBA" id="ARBA00023002"/>
    </source>
</evidence>
<dbReference type="AlphaFoldDB" id="A0A6H2DP92"/>
<dbReference type="Gene3D" id="3.90.180.10">
    <property type="entry name" value="Medium-chain alcohol dehydrogenases, catalytic domain"/>
    <property type="match status" value="1"/>
</dbReference>
<reference evidence="4 5" key="1">
    <citation type="submission" date="2020-04" db="EMBL/GenBank/DDBJ databases">
        <title>Genome sequence for Sphingorhabdus sp. strain M1.</title>
        <authorList>
            <person name="Park S.-J."/>
        </authorList>
    </citation>
    <scope>NUCLEOTIDE SEQUENCE [LARGE SCALE GENOMIC DNA]</scope>
    <source>
        <strain evidence="4 5">JK6</strain>
    </source>
</reference>
<dbReference type="InterPro" id="IPR013149">
    <property type="entry name" value="ADH-like_C"/>
</dbReference>
<dbReference type="Pfam" id="PF08240">
    <property type="entry name" value="ADH_N"/>
    <property type="match status" value="1"/>
</dbReference>
<evidence type="ECO:0000313" key="4">
    <source>
        <dbReference type="EMBL" id="QJB70482.1"/>
    </source>
</evidence>
<accession>A0A6H2DP92</accession>
<name>A0A6H2DP92_9SPHN</name>
<dbReference type="GO" id="GO:0016651">
    <property type="term" value="F:oxidoreductase activity, acting on NAD(P)H"/>
    <property type="evidence" value="ECO:0007669"/>
    <property type="project" value="TreeGrafter"/>
</dbReference>
<dbReference type="PANTHER" id="PTHR48106:SF8">
    <property type="entry name" value="OS02G0805600 PROTEIN"/>
    <property type="match status" value="1"/>
</dbReference>
<sequence>MSNSEVLQSTIPTRMTAVAISAPGGPEVLKPETTAVPVPKSDEVLIKVAAAGVNRPDVVQRMGLYPAPPGASPLPGLEVSGTIVAIGDGVEPENLGRKVCALTNGGGYAEYCVAPIGQCLPVPDSVTMEEAAALPETLFTVWSNLFNRGFAREDETVLVHGGTSGIGTMAIMLGKLFGLNVIVTCGSDQKCSAAKHIGADHAINYKSQDFVEEVKKITDGAGVEVVLDMVAGDYVARNLNCLKADGRHVTIAVQGGMKAELNMAQIMMQRLTLTGSTLRPQSADRKALLCDEIYRYVWPDVEAGKLKPIMDESFALADAAKAHAHMEAGDHIGKIVLRVG</sequence>
<dbReference type="SUPFAM" id="SSF51735">
    <property type="entry name" value="NAD(P)-binding Rossmann-fold domains"/>
    <property type="match status" value="1"/>
</dbReference>
<protein>
    <submittedName>
        <fullName evidence="4">NAD(P)H-quinone oxidoreductase</fullName>
    </submittedName>
</protein>
<dbReference type="GO" id="GO:0070402">
    <property type="term" value="F:NADPH binding"/>
    <property type="evidence" value="ECO:0007669"/>
    <property type="project" value="TreeGrafter"/>
</dbReference>
<gene>
    <name evidence="4" type="ORF">HF685_15445</name>
</gene>
<dbReference type="InterPro" id="IPR013154">
    <property type="entry name" value="ADH-like_N"/>
</dbReference>
<dbReference type="PANTHER" id="PTHR48106">
    <property type="entry name" value="QUINONE OXIDOREDUCTASE PIG3-RELATED"/>
    <property type="match status" value="1"/>
</dbReference>
<dbReference type="SMART" id="SM00829">
    <property type="entry name" value="PKS_ER"/>
    <property type="match status" value="1"/>
</dbReference>
<dbReference type="CDD" id="cd05276">
    <property type="entry name" value="p53_inducible_oxidoreductase"/>
    <property type="match status" value="1"/>
</dbReference>
<dbReference type="InterPro" id="IPR020843">
    <property type="entry name" value="ER"/>
</dbReference>
<dbReference type="NCBIfam" id="TIGR02824">
    <property type="entry name" value="quinone_pig3"/>
    <property type="match status" value="1"/>
</dbReference>
<dbReference type="Pfam" id="PF00107">
    <property type="entry name" value="ADH_zinc_N"/>
    <property type="match status" value="1"/>
</dbReference>
<dbReference type="SUPFAM" id="SSF50129">
    <property type="entry name" value="GroES-like"/>
    <property type="match status" value="1"/>
</dbReference>
<dbReference type="InterPro" id="IPR014189">
    <property type="entry name" value="Quinone_OxRdtase_PIG3"/>
</dbReference>
<dbReference type="InterPro" id="IPR036291">
    <property type="entry name" value="NAD(P)-bd_dom_sf"/>
</dbReference>
<evidence type="ECO:0000259" key="3">
    <source>
        <dbReference type="SMART" id="SM00829"/>
    </source>
</evidence>
<dbReference type="RefSeq" id="WP_168820845.1">
    <property type="nucleotide sequence ID" value="NZ_CP051217.1"/>
</dbReference>